<dbReference type="PANTHER" id="PTHR10758">
    <property type="entry name" value="26S PROTEASOME NON-ATPASE REGULATORY SUBUNIT 3/COP9 SIGNALOSOME COMPLEX SUBUNIT 3"/>
    <property type="match status" value="1"/>
</dbReference>
<dbReference type="PANTHER" id="PTHR10758:SF1">
    <property type="entry name" value="COP9 SIGNALOSOME COMPLEX SUBUNIT 3"/>
    <property type="match status" value="1"/>
</dbReference>
<gene>
    <name evidence="3" type="primary">g4602</name>
    <name evidence="3" type="ORF">EsDP_00004602</name>
</gene>
<evidence type="ECO:0000256" key="1">
    <source>
        <dbReference type="ARBA" id="ARBA00022490"/>
    </source>
</evidence>
<accession>A0ABQ0CS85</accession>
<evidence type="ECO:0000259" key="2">
    <source>
        <dbReference type="Pfam" id="PF22788"/>
    </source>
</evidence>
<keyword evidence="4" id="KW-1185">Reference proteome</keyword>
<evidence type="ECO:0000313" key="3">
    <source>
        <dbReference type="EMBL" id="GAB0136296.1"/>
    </source>
</evidence>
<dbReference type="Proteomes" id="UP001562357">
    <property type="component" value="Unassembled WGS sequence"/>
</dbReference>
<dbReference type="Pfam" id="PF22788">
    <property type="entry name" value="COP9_hel_rpt"/>
    <property type="match status" value="1"/>
</dbReference>
<protein>
    <recommendedName>
        <fullName evidence="2">COP9 signalosome complex subunit 3 N-terminal helical repeats domain-containing protein</fullName>
    </recommendedName>
</protein>
<feature type="domain" description="COP9 signalosome complex subunit 3 N-terminal helical repeats" evidence="2">
    <location>
        <begin position="36"/>
        <end position="284"/>
    </location>
</feature>
<sequence>MEKLQTVLTALTPVQPSTRSEAKAYDASIRQHITLLNSSTSEIHPLVLENSQKILENLDPSVHSISYLFVLQILSESISSGLQNPSKPLLDKIVEFLYSFDPIQIRYDGQSLLSLLEKIGSGQLFSAMVAVELLSAVILRIDPTGSLFTSTHFVLARLAYDFDSVEAVLQVIDRDILFYPNPTISKENRILCDPALLPTSYISPQTGLTDKITAAIVLEYNYLRGLMYTSRRDWDKAEEAFEQVMSHPTKERGVSKIMVDSYKRWVLVGLLGQGKASAPPPYTSGTSQGSYKVIAKAYDKVAEIFNSGEAEKLKSQIEENAPIWEEDGTSSLLQEILSSYQKWQIIGLRHIYERVGIAEIRQTTLNAVTGKTLEDDDAVLVLIRQMIEAGLLIGRLEKDESGSYLSFRQDGGAVSEEEFATQIARSYRNIESISKQYKQMNEQLSSSKEYVKFIVREQKRREKDGTDAGVVFDSQIEDEDLMADVVAHS</sequence>
<organism evidence="3 4">
    <name type="scientific">Epichloe bromicola</name>
    <dbReference type="NCBI Taxonomy" id="79588"/>
    <lineage>
        <taxon>Eukaryota</taxon>
        <taxon>Fungi</taxon>
        <taxon>Dikarya</taxon>
        <taxon>Ascomycota</taxon>
        <taxon>Pezizomycotina</taxon>
        <taxon>Sordariomycetes</taxon>
        <taxon>Hypocreomycetidae</taxon>
        <taxon>Hypocreales</taxon>
        <taxon>Clavicipitaceae</taxon>
        <taxon>Epichloe</taxon>
    </lineage>
</organism>
<dbReference type="InterPro" id="IPR055089">
    <property type="entry name" value="COP9_N"/>
</dbReference>
<keyword evidence="1" id="KW-0963">Cytoplasm</keyword>
<reference evidence="4" key="1">
    <citation type="submission" date="2024-06" db="EMBL/GenBank/DDBJ databases">
        <title>Draft Genome Sequences of Epichloe bromicola Strains Isolated from Elymus ciliaris.</title>
        <authorList>
            <consortium name="Epichloe bromicola genome sequencing consortium"/>
            <person name="Miura A."/>
            <person name="Imano S."/>
            <person name="Ashida A."/>
            <person name="Sato I."/>
            <person name="Chiba S."/>
            <person name="Tanaka A."/>
            <person name="Camagna M."/>
            <person name="Takemoto D."/>
        </authorList>
    </citation>
    <scope>NUCLEOTIDE SEQUENCE [LARGE SCALE GENOMIC DNA]</scope>
    <source>
        <strain evidence="4">DP</strain>
    </source>
</reference>
<comment type="caution">
    <text evidence="3">The sequence shown here is derived from an EMBL/GenBank/DDBJ whole genome shotgun (WGS) entry which is preliminary data.</text>
</comment>
<dbReference type="EMBL" id="BAAFGZ010000183">
    <property type="protein sequence ID" value="GAB0136296.1"/>
    <property type="molecule type" value="Genomic_DNA"/>
</dbReference>
<dbReference type="InterPro" id="IPR050756">
    <property type="entry name" value="CSN3"/>
</dbReference>
<evidence type="ECO:0000313" key="4">
    <source>
        <dbReference type="Proteomes" id="UP001562357"/>
    </source>
</evidence>
<name>A0ABQ0CS85_9HYPO</name>
<proteinExistence type="predicted"/>